<sequence>MATTPEAVSDEEFNGKEQTSEGEAQSEEESKKGEEKNEEKNEKEEKQQTKGRNGADSSQWRQYIMNTSVYPRKQEQLQEETAKHP</sequence>
<gene>
    <name evidence="2" type="ORF">R1sor_022447</name>
</gene>
<organism evidence="2 3">
    <name type="scientific">Riccia sorocarpa</name>
    <dbReference type="NCBI Taxonomy" id="122646"/>
    <lineage>
        <taxon>Eukaryota</taxon>
        <taxon>Viridiplantae</taxon>
        <taxon>Streptophyta</taxon>
        <taxon>Embryophyta</taxon>
        <taxon>Marchantiophyta</taxon>
        <taxon>Marchantiopsida</taxon>
        <taxon>Marchantiidae</taxon>
        <taxon>Marchantiales</taxon>
        <taxon>Ricciaceae</taxon>
        <taxon>Riccia</taxon>
    </lineage>
</organism>
<reference evidence="2 3" key="1">
    <citation type="submission" date="2024-09" db="EMBL/GenBank/DDBJ databases">
        <title>Chromosome-scale assembly of Riccia sorocarpa.</title>
        <authorList>
            <person name="Paukszto L."/>
        </authorList>
    </citation>
    <scope>NUCLEOTIDE SEQUENCE [LARGE SCALE GENOMIC DNA]</scope>
    <source>
        <strain evidence="2">LP-2024</strain>
        <tissue evidence="2">Aerial parts of the thallus</tissue>
    </source>
</reference>
<comment type="caution">
    <text evidence="2">The sequence shown here is derived from an EMBL/GenBank/DDBJ whole genome shotgun (WGS) entry which is preliminary data.</text>
</comment>
<feature type="compositionally biased region" description="Basic and acidic residues" evidence="1">
    <location>
        <begin position="72"/>
        <end position="85"/>
    </location>
</feature>
<evidence type="ECO:0000313" key="3">
    <source>
        <dbReference type="Proteomes" id="UP001633002"/>
    </source>
</evidence>
<proteinExistence type="predicted"/>
<feature type="compositionally biased region" description="Polar residues" evidence="1">
    <location>
        <begin position="55"/>
        <end position="69"/>
    </location>
</feature>
<feature type="compositionally biased region" description="Basic and acidic residues" evidence="1">
    <location>
        <begin position="28"/>
        <end position="48"/>
    </location>
</feature>
<evidence type="ECO:0000313" key="2">
    <source>
        <dbReference type="EMBL" id="KAL3679491.1"/>
    </source>
</evidence>
<feature type="region of interest" description="Disordered" evidence="1">
    <location>
        <begin position="1"/>
        <end position="85"/>
    </location>
</feature>
<accession>A0ABD3GLE2</accession>
<protein>
    <submittedName>
        <fullName evidence="2">Uncharacterized protein</fullName>
    </submittedName>
</protein>
<dbReference type="EMBL" id="JBJQOH010000007">
    <property type="protein sequence ID" value="KAL3679491.1"/>
    <property type="molecule type" value="Genomic_DNA"/>
</dbReference>
<dbReference type="AlphaFoldDB" id="A0ABD3GLE2"/>
<evidence type="ECO:0000256" key="1">
    <source>
        <dbReference type="SAM" id="MobiDB-lite"/>
    </source>
</evidence>
<name>A0ABD3GLE2_9MARC</name>
<dbReference type="Proteomes" id="UP001633002">
    <property type="component" value="Unassembled WGS sequence"/>
</dbReference>
<keyword evidence="3" id="KW-1185">Reference proteome</keyword>